<dbReference type="Proteomes" id="UP001054252">
    <property type="component" value="Unassembled WGS sequence"/>
</dbReference>
<sequence length="139" mass="15094">MKLEGNAVMISIGLTVGAPLPLKLPGSYPGSIGFNSNGIKLVFGLEKEDWGKSKKVIEASNAEADLEEAGETALQGGGGESKYVGGGFEGIEVVKRKMRLQKIRMRMEVRRKMDLVRMLNSKEIGNEKEREKERAGLGA</sequence>
<evidence type="ECO:0000313" key="1">
    <source>
        <dbReference type="EMBL" id="GKV02297.1"/>
    </source>
</evidence>
<comment type="caution">
    <text evidence="1">The sequence shown here is derived from an EMBL/GenBank/DDBJ whole genome shotgun (WGS) entry which is preliminary data.</text>
</comment>
<proteinExistence type="predicted"/>
<dbReference type="AlphaFoldDB" id="A0AAV5IK69"/>
<organism evidence="1 2">
    <name type="scientific">Rubroshorea leprosula</name>
    <dbReference type="NCBI Taxonomy" id="152421"/>
    <lineage>
        <taxon>Eukaryota</taxon>
        <taxon>Viridiplantae</taxon>
        <taxon>Streptophyta</taxon>
        <taxon>Embryophyta</taxon>
        <taxon>Tracheophyta</taxon>
        <taxon>Spermatophyta</taxon>
        <taxon>Magnoliopsida</taxon>
        <taxon>eudicotyledons</taxon>
        <taxon>Gunneridae</taxon>
        <taxon>Pentapetalae</taxon>
        <taxon>rosids</taxon>
        <taxon>malvids</taxon>
        <taxon>Malvales</taxon>
        <taxon>Dipterocarpaceae</taxon>
        <taxon>Rubroshorea</taxon>
    </lineage>
</organism>
<reference evidence="1 2" key="1">
    <citation type="journal article" date="2021" name="Commun. Biol.">
        <title>The genome of Shorea leprosula (Dipterocarpaceae) highlights the ecological relevance of drought in aseasonal tropical rainforests.</title>
        <authorList>
            <person name="Ng K.K.S."/>
            <person name="Kobayashi M.J."/>
            <person name="Fawcett J.A."/>
            <person name="Hatakeyama M."/>
            <person name="Paape T."/>
            <person name="Ng C.H."/>
            <person name="Ang C.C."/>
            <person name="Tnah L.H."/>
            <person name="Lee C.T."/>
            <person name="Nishiyama T."/>
            <person name="Sese J."/>
            <person name="O'Brien M.J."/>
            <person name="Copetti D."/>
            <person name="Mohd Noor M.I."/>
            <person name="Ong R.C."/>
            <person name="Putra M."/>
            <person name="Sireger I.Z."/>
            <person name="Indrioko S."/>
            <person name="Kosugi Y."/>
            <person name="Izuno A."/>
            <person name="Isagi Y."/>
            <person name="Lee S.L."/>
            <person name="Shimizu K.K."/>
        </authorList>
    </citation>
    <scope>NUCLEOTIDE SEQUENCE [LARGE SCALE GENOMIC DNA]</scope>
    <source>
        <strain evidence="1">214</strain>
    </source>
</reference>
<evidence type="ECO:0000313" key="2">
    <source>
        <dbReference type="Proteomes" id="UP001054252"/>
    </source>
</evidence>
<gene>
    <name evidence="1" type="ORF">SLEP1_g14751</name>
</gene>
<keyword evidence="2" id="KW-1185">Reference proteome</keyword>
<accession>A0AAV5IK69</accession>
<name>A0AAV5IK69_9ROSI</name>
<protein>
    <submittedName>
        <fullName evidence="1">Uncharacterized protein</fullName>
    </submittedName>
</protein>
<dbReference type="EMBL" id="BPVZ01000018">
    <property type="protein sequence ID" value="GKV02297.1"/>
    <property type="molecule type" value="Genomic_DNA"/>
</dbReference>